<dbReference type="Proteomes" id="UP000480350">
    <property type="component" value="Unassembled WGS sequence"/>
</dbReference>
<keyword evidence="3" id="KW-1185">Reference proteome</keyword>
<gene>
    <name evidence="2" type="ORF">GQ651_14250</name>
</gene>
<feature type="domain" description="N-acetyltransferase" evidence="1">
    <location>
        <begin position="16"/>
        <end position="182"/>
    </location>
</feature>
<sequence>MKPTPFKTTLKNGASVLVREVTPADRHLLEIGFAHLSGRARYFRFLGAHKNLTEKELDRFTATNDPDHVAVGALLGDGPIQKPIGIARYIRLTDQKHVAEIAVTIADSHQHQGLGSLLLGVLAEFAKRGGITEFNALVHSENTAMLGLLDQFGGTQTSLGGEDIEVTFPVSAISVLISKLSAAKRGTMGGAARKIVKLTSAKLQRFVNVHPELSEIAAPDQPTSVWENEGGAIV</sequence>
<dbReference type="SUPFAM" id="SSF55729">
    <property type="entry name" value="Acyl-CoA N-acyltransferases (Nat)"/>
    <property type="match status" value="1"/>
</dbReference>
<name>A0A7C9ITQ3_9RHOB</name>
<dbReference type="RefSeq" id="WP_160764867.1">
    <property type="nucleotide sequence ID" value="NZ_WUPT01000002.1"/>
</dbReference>
<evidence type="ECO:0000313" key="3">
    <source>
        <dbReference type="Proteomes" id="UP000480350"/>
    </source>
</evidence>
<dbReference type="Gene3D" id="3.40.630.30">
    <property type="match status" value="1"/>
</dbReference>
<evidence type="ECO:0000313" key="2">
    <source>
        <dbReference type="EMBL" id="MXQ09005.1"/>
    </source>
</evidence>
<proteinExistence type="predicted"/>
<reference evidence="2 3" key="2">
    <citation type="submission" date="2020-03" db="EMBL/GenBank/DDBJ databases">
        <title>Kangsaoukella pontilimi gen. nov., sp. nov., a new member of the family Rhodobacteraceae isolated from a tidal mudflat.</title>
        <authorList>
            <person name="Kim I.S."/>
        </authorList>
    </citation>
    <scope>NUCLEOTIDE SEQUENCE [LARGE SCALE GENOMIC DNA]</scope>
    <source>
        <strain evidence="2 3">GH1-50</strain>
    </source>
</reference>
<dbReference type="Pfam" id="PF00583">
    <property type="entry name" value="Acetyltransf_1"/>
    <property type="match status" value="1"/>
</dbReference>
<dbReference type="InterPro" id="IPR016181">
    <property type="entry name" value="Acyl_CoA_acyltransferase"/>
</dbReference>
<accession>A0A7C9ITQ3</accession>
<protein>
    <submittedName>
        <fullName evidence="2">GNAT family N-acetyltransferase</fullName>
    </submittedName>
</protein>
<dbReference type="PROSITE" id="PS51186">
    <property type="entry name" value="GNAT"/>
    <property type="match status" value="1"/>
</dbReference>
<evidence type="ECO:0000259" key="1">
    <source>
        <dbReference type="PROSITE" id="PS51186"/>
    </source>
</evidence>
<dbReference type="AlphaFoldDB" id="A0A7C9ITQ3"/>
<dbReference type="InterPro" id="IPR000182">
    <property type="entry name" value="GNAT_dom"/>
</dbReference>
<organism evidence="2 3">
    <name type="scientific">Kangsaoukella pontilimi</name>
    <dbReference type="NCBI Taxonomy" id="2691042"/>
    <lineage>
        <taxon>Bacteria</taxon>
        <taxon>Pseudomonadati</taxon>
        <taxon>Pseudomonadota</taxon>
        <taxon>Alphaproteobacteria</taxon>
        <taxon>Rhodobacterales</taxon>
        <taxon>Paracoccaceae</taxon>
        <taxon>Kangsaoukella</taxon>
    </lineage>
</organism>
<keyword evidence="2" id="KW-0808">Transferase</keyword>
<dbReference type="GO" id="GO:0016747">
    <property type="term" value="F:acyltransferase activity, transferring groups other than amino-acyl groups"/>
    <property type="evidence" value="ECO:0007669"/>
    <property type="project" value="InterPro"/>
</dbReference>
<reference evidence="2 3" key="1">
    <citation type="submission" date="2019-12" db="EMBL/GenBank/DDBJ databases">
        <authorList>
            <person name="Lee S.D."/>
        </authorList>
    </citation>
    <scope>NUCLEOTIDE SEQUENCE [LARGE SCALE GENOMIC DNA]</scope>
    <source>
        <strain evidence="2 3">GH1-50</strain>
    </source>
</reference>
<dbReference type="EMBL" id="WUPT01000002">
    <property type="protein sequence ID" value="MXQ09005.1"/>
    <property type="molecule type" value="Genomic_DNA"/>
</dbReference>
<comment type="caution">
    <text evidence="2">The sequence shown here is derived from an EMBL/GenBank/DDBJ whole genome shotgun (WGS) entry which is preliminary data.</text>
</comment>